<evidence type="ECO:0000313" key="1">
    <source>
        <dbReference type="EMBL" id="PNR40837.1"/>
    </source>
</evidence>
<reference evidence="2" key="3">
    <citation type="submission" date="2020-12" db="UniProtKB">
        <authorList>
            <consortium name="EnsemblPlants"/>
        </authorList>
    </citation>
    <scope>IDENTIFICATION</scope>
</reference>
<dbReference type="Proteomes" id="UP000006727">
    <property type="component" value="Chromosome 14"/>
</dbReference>
<evidence type="ECO:0000313" key="2">
    <source>
        <dbReference type="EnsemblPlants" id="PAC:32961455.CDS.1"/>
    </source>
</evidence>
<sequence length="69" mass="7693">MLRLTTNQRWIRWVCAGNIQSSMCERGGSSSITAIYIRESKHSLYGGPDGLNVCILYMRSVLTIVLSGK</sequence>
<proteinExistence type="predicted"/>
<dbReference type="InParanoid" id="A0A2K1JH10"/>
<reference evidence="1 3" key="1">
    <citation type="journal article" date="2008" name="Science">
        <title>The Physcomitrella genome reveals evolutionary insights into the conquest of land by plants.</title>
        <authorList>
            <person name="Rensing S."/>
            <person name="Lang D."/>
            <person name="Zimmer A."/>
            <person name="Terry A."/>
            <person name="Salamov A."/>
            <person name="Shapiro H."/>
            <person name="Nishiyama T."/>
            <person name="Perroud P.-F."/>
            <person name="Lindquist E."/>
            <person name="Kamisugi Y."/>
            <person name="Tanahashi T."/>
            <person name="Sakakibara K."/>
            <person name="Fujita T."/>
            <person name="Oishi K."/>
            <person name="Shin-I T."/>
            <person name="Kuroki Y."/>
            <person name="Toyoda A."/>
            <person name="Suzuki Y."/>
            <person name="Hashimoto A."/>
            <person name="Yamaguchi K."/>
            <person name="Sugano A."/>
            <person name="Kohara Y."/>
            <person name="Fujiyama A."/>
            <person name="Anterola A."/>
            <person name="Aoki S."/>
            <person name="Ashton N."/>
            <person name="Barbazuk W.B."/>
            <person name="Barker E."/>
            <person name="Bennetzen J."/>
            <person name="Bezanilla M."/>
            <person name="Blankenship R."/>
            <person name="Cho S.H."/>
            <person name="Dutcher S."/>
            <person name="Estelle M."/>
            <person name="Fawcett J.A."/>
            <person name="Gundlach H."/>
            <person name="Hanada K."/>
            <person name="Heyl A."/>
            <person name="Hicks K.A."/>
            <person name="Hugh J."/>
            <person name="Lohr M."/>
            <person name="Mayer K."/>
            <person name="Melkozernov A."/>
            <person name="Murata T."/>
            <person name="Nelson D."/>
            <person name="Pils B."/>
            <person name="Prigge M."/>
            <person name="Reiss B."/>
            <person name="Renner T."/>
            <person name="Rombauts S."/>
            <person name="Rushton P."/>
            <person name="Sanderfoot A."/>
            <person name="Schween G."/>
            <person name="Shiu S.-H."/>
            <person name="Stueber K."/>
            <person name="Theodoulou F.L."/>
            <person name="Tu H."/>
            <person name="Van de Peer Y."/>
            <person name="Verrier P.J."/>
            <person name="Waters E."/>
            <person name="Wood A."/>
            <person name="Yang L."/>
            <person name="Cove D."/>
            <person name="Cuming A."/>
            <person name="Hasebe M."/>
            <person name="Lucas S."/>
            <person name="Mishler D.B."/>
            <person name="Reski R."/>
            <person name="Grigoriev I."/>
            <person name="Quatrano R.S."/>
            <person name="Boore J.L."/>
        </authorList>
    </citation>
    <scope>NUCLEOTIDE SEQUENCE [LARGE SCALE GENOMIC DNA]</scope>
    <source>
        <strain evidence="2 3">cv. Gransden 2004</strain>
    </source>
</reference>
<dbReference type="EMBL" id="ABEU02000014">
    <property type="protein sequence ID" value="PNR40837.1"/>
    <property type="molecule type" value="Genomic_DNA"/>
</dbReference>
<gene>
    <name evidence="1" type="ORF">PHYPA_018240</name>
</gene>
<protein>
    <submittedName>
        <fullName evidence="1 2">Uncharacterized protein</fullName>
    </submittedName>
</protein>
<reference evidence="1 3" key="2">
    <citation type="journal article" date="2018" name="Plant J.">
        <title>The Physcomitrella patens chromosome-scale assembly reveals moss genome structure and evolution.</title>
        <authorList>
            <person name="Lang D."/>
            <person name="Ullrich K.K."/>
            <person name="Murat F."/>
            <person name="Fuchs J."/>
            <person name="Jenkins J."/>
            <person name="Haas F.B."/>
            <person name="Piednoel M."/>
            <person name="Gundlach H."/>
            <person name="Van Bel M."/>
            <person name="Meyberg R."/>
            <person name="Vives C."/>
            <person name="Morata J."/>
            <person name="Symeonidi A."/>
            <person name="Hiss M."/>
            <person name="Muchero W."/>
            <person name="Kamisugi Y."/>
            <person name="Saleh O."/>
            <person name="Blanc G."/>
            <person name="Decker E.L."/>
            <person name="van Gessel N."/>
            <person name="Grimwood J."/>
            <person name="Hayes R.D."/>
            <person name="Graham S.W."/>
            <person name="Gunter L.E."/>
            <person name="McDaniel S.F."/>
            <person name="Hoernstein S.N.W."/>
            <person name="Larsson A."/>
            <person name="Li F.W."/>
            <person name="Perroud P.F."/>
            <person name="Phillips J."/>
            <person name="Ranjan P."/>
            <person name="Rokshar D.S."/>
            <person name="Rothfels C.J."/>
            <person name="Schneider L."/>
            <person name="Shu S."/>
            <person name="Stevenson D.W."/>
            <person name="Thummler F."/>
            <person name="Tillich M."/>
            <person name="Villarreal Aguilar J.C."/>
            <person name="Widiez T."/>
            <person name="Wong G.K."/>
            <person name="Wymore A."/>
            <person name="Zhang Y."/>
            <person name="Zimmer A.D."/>
            <person name="Quatrano R.S."/>
            <person name="Mayer K.F.X."/>
            <person name="Goodstein D."/>
            <person name="Casacuberta J.M."/>
            <person name="Vandepoele K."/>
            <person name="Reski R."/>
            <person name="Cuming A.C."/>
            <person name="Tuskan G.A."/>
            <person name="Maumus F."/>
            <person name="Salse J."/>
            <person name="Schmutz J."/>
            <person name="Rensing S.A."/>
        </authorList>
    </citation>
    <scope>NUCLEOTIDE SEQUENCE [LARGE SCALE GENOMIC DNA]</scope>
    <source>
        <strain evidence="2 3">cv. Gransden 2004</strain>
    </source>
</reference>
<accession>A0A2K1JH10</accession>
<keyword evidence="3" id="KW-1185">Reference proteome</keyword>
<organism evidence="1">
    <name type="scientific">Physcomitrium patens</name>
    <name type="common">Spreading-leaved earth moss</name>
    <name type="synonym">Physcomitrella patens</name>
    <dbReference type="NCBI Taxonomy" id="3218"/>
    <lineage>
        <taxon>Eukaryota</taxon>
        <taxon>Viridiplantae</taxon>
        <taxon>Streptophyta</taxon>
        <taxon>Embryophyta</taxon>
        <taxon>Bryophyta</taxon>
        <taxon>Bryophytina</taxon>
        <taxon>Bryopsida</taxon>
        <taxon>Funariidae</taxon>
        <taxon>Funariales</taxon>
        <taxon>Funariaceae</taxon>
        <taxon>Physcomitrium</taxon>
    </lineage>
</organism>
<evidence type="ECO:0000313" key="3">
    <source>
        <dbReference type="Proteomes" id="UP000006727"/>
    </source>
</evidence>
<dbReference type="AlphaFoldDB" id="A0A2K1JH10"/>
<dbReference type="Gramene" id="Pp3c14_9132V3.1">
    <property type="protein sequence ID" value="PAC:32961455.CDS.1"/>
    <property type="gene ID" value="Pp3c14_9132"/>
</dbReference>
<name>A0A2K1JH10_PHYPA</name>
<dbReference type="EnsemblPlants" id="Pp3c14_9132V3.1">
    <property type="protein sequence ID" value="PAC:32961455.CDS.1"/>
    <property type="gene ID" value="Pp3c14_9132"/>
</dbReference>